<evidence type="ECO:0000313" key="2">
    <source>
        <dbReference type="Proteomes" id="UP000199699"/>
    </source>
</evidence>
<reference evidence="1 2" key="1">
    <citation type="submission" date="2016-06" db="EMBL/GenBank/DDBJ databases">
        <authorList>
            <person name="Kjaerup R.B."/>
            <person name="Dalgaard T.S."/>
            <person name="Juul-Madsen H.R."/>
        </authorList>
    </citation>
    <scope>NUCLEOTIDE SEQUENCE [LARGE SCALE GENOMIC DNA]</scope>
    <source>
        <strain evidence="1 2">DSM 43818</strain>
    </source>
</reference>
<gene>
    <name evidence="1" type="ORF">GA0070616_3300</name>
</gene>
<dbReference type="AlphaFoldDB" id="A0A1C6SAP3"/>
<dbReference type="Proteomes" id="UP000199699">
    <property type="component" value="Unassembled WGS sequence"/>
</dbReference>
<sequence>MYRSMEYGDTARVIKPADPVEYRLGTVIDVRYSTPHTTYARRYTLRFPNGDERTYPAAHVKRATRADDRAALEAALTTAAEAVRDACRIAHDYDADLSTGTASLLRRLIDLASLRLGLTFNPANPTRPQLTRHQDGGDQ</sequence>
<dbReference type="OrthoDB" id="3395285at2"/>
<dbReference type="EMBL" id="FMHT01000003">
    <property type="protein sequence ID" value="SCL26401.1"/>
    <property type="molecule type" value="Genomic_DNA"/>
</dbReference>
<dbReference type="STRING" id="145857.GA0070616_3300"/>
<proteinExistence type="predicted"/>
<dbReference type="RefSeq" id="WP_091082818.1">
    <property type="nucleotide sequence ID" value="NZ_FMHT01000003.1"/>
</dbReference>
<organism evidence="1 2">
    <name type="scientific">Micromonospora nigra</name>
    <dbReference type="NCBI Taxonomy" id="145857"/>
    <lineage>
        <taxon>Bacteria</taxon>
        <taxon>Bacillati</taxon>
        <taxon>Actinomycetota</taxon>
        <taxon>Actinomycetes</taxon>
        <taxon>Micromonosporales</taxon>
        <taxon>Micromonosporaceae</taxon>
        <taxon>Micromonospora</taxon>
    </lineage>
</organism>
<protein>
    <submittedName>
        <fullName evidence="1">Uncharacterized protein</fullName>
    </submittedName>
</protein>
<name>A0A1C6SAP3_9ACTN</name>
<evidence type="ECO:0000313" key="1">
    <source>
        <dbReference type="EMBL" id="SCL26401.1"/>
    </source>
</evidence>
<keyword evidence="2" id="KW-1185">Reference proteome</keyword>
<accession>A0A1C6SAP3</accession>